<dbReference type="AlphaFoldDB" id="A0A8S2FRL0"/>
<comment type="caution">
    <text evidence="2">The sequence shown here is derived from an EMBL/GenBank/DDBJ whole genome shotgun (WGS) entry which is preliminary data.</text>
</comment>
<sequence length="79" mass="9055">NLDQDQQQEESESPSDEASEVGDIVDNDVITDNWAQNLNEYYSHDEDSILIPLNQCRTLIKMLKNSSILSLYLLLNLQN</sequence>
<evidence type="ECO:0000313" key="4">
    <source>
        <dbReference type="Proteomes" id="UP000677228"/>
    </source>
</evidence>
<dbReference type="EMBL" id="CAJNOK010038722">
    <property type="protein sequence ID" value="CAF1540023.1"/>
    <property type="molecule type" value="Genomic_DNA"/>
</dbReference>
<protein>
    <submittedName>
        <fullName evidence="2">Uncharacterized protein</fullName>
    </submittedName>
</protein>
<evidence type="ECO:0000256" key="1">
    <source>
        <dbReference type="SAM" id="MobiDB-lite"/>
    </source>
</evidence>
<proteinExistence type="predicted"/>
<dbReference type="Proteomes" id="UP000677228">
    <property type="component" value="Unassembled WGS sequence"/>
</dbReference>
<dbReference type="EMBL" id="CAJOBA010061050">
    <property type="protein sequence ID" value="CAF4328209.1"/>
    <property type="molecule type" value="Genomic_DNA"/>
</dbReference>
<accession>A0A8S2FRL0</accession>
<evidence type="ECO:0000313" key="3">
    <source>
        <dbReference type="EMBL" id="CAF4328209.1"/>
    </source>
</evidence>
<evidence type="ECO:0000313" key="2">
    <source>
        <dbReference type="EMBL" id="CAF1540023.1"/>
    </source>
</evidence>
<organism evidence="2 4">
    <name type="scientific">Didymodactylos carnosus</name>
    <dbReference type="NCBI Taxonomy" id="1234261"/>
    <lineage>
        <taxon>Eukaryota</taxon>
        <taxon>Metazoa</taxon>
        <taxon>Spiralia</taxon>
        <taxon>Gnathifera</taxon>
        <taxon>Rotifera</taxon>
        <taxon>Eurotatoria</taxon>
        <taxon>Bdelloidea</taxon>
        <taxon>Philodinida</taxon>
        <taxon>Philodinidae</taxon>
        <taxon>Didymodactylos</taxon>
    </lineage>
</organism>
<feature type="region of interest" description="Disordered" evidence="1">
    <location>
        <begin position="1"/>
        <end position="23"/>
    </location>
</feature>
<reference evidence="2" key="1">
    <citation type="submission" date="2021-02" db="EMBL/GenBank/DDBJ databases">
        <authorList>
            <person name="Nowell W R."/>
        </authorList>
    </citation>
    <scope>NUCLEOTIDE SEQUENCE</scope>
</reference>
<name>A0A8S2FRL0_9BILA</name>
<dbReference type="Proteomes" id="UP000682733">
    <property type="component" value="Unassembled WGS sequence"/>
</dbReference>
<feature type="non-terminal residue" evidence="2">
    <location>
        <position position="1"/>
    </location>
</feature>
<gene>
    <name evidence="2" type="ORF">OVA965_LOCUS38724</name>
    <name evidence="3" type="ORF">TMI583_LOCUS39936</name>
</gene>